<dbReference type="STRING" id="77020.A0A0M9VMZ3"/>
<dbReference type="Pfam" id="PF00069">
    <property type="entry name" value="Pkinase"/>
    <property type="match status" value="1"/>
</dbReference>
<protein>
    <submittedName>
        <fullName evidence="6">Mkk1-map kinase kinase</fullName>
    </submittedName>
</protein>
<dbReference type="PANTHER" id="PTHR47448:SF5">
    <property type="entry name" value="MITOGEN-ACTIVATED PROTEIN KINASE KINAE MKK2"/>
    <property type="match status" value="1"/>
</dbReference>
<dbReference type="Gene3D" id="1.10.510.10">
    <property type="entry name" value="Transferase(Phosphotransferase) domain 1"/>
    <property type="match status" value="1"/>
</dbReference>
<organism evidence="6 7">
    <name type="scientific">Malassezia pachydermatis</name>
    <dbReference type="NCBI Taxonomy" id="77020"/>
    <lineage>
        <taxon>Eukaryota</taxon>
        <taxon>Fungi</taxon>
        <taxon>Dikarya</taxon>
        <taxon>Basidiomycota</taxon>
        <taxon>Ustilaginomycotina</taxon>
        <taxon>Malasseziomycetes</taxon>
        <taxon>Malasseziales</taxon>
        <taxon>Malasseziaceae</taxon>
        <taxon>Malassezia</taxon>
    </lineage>
</organism>
<dbReference type="InterPro" id="IPR011009">
    <property type="entry name" value="Kinase-like_dom_sf"/>
</dbReference>
<dbReference type="GeneID" id="28727753"/>
<evidence type="ECO:0000259" key="5">
    <source>
        <dbReference type="PROSITE" id="PS50011"/>
    </source>
</evidence>
<keyword evidence="2" id="KW-0547">Nucleotide-binding</keyword>
<proteinExistence type="predicted"/>
<dbReference type="InterPro" id="IPR050915">
    <property type="entry name" value="MAP_kinase_kinase"/>
</dbReference>
<comment type="caution">
    <text evidence="6">The sequence shown here is derived from an EMBL/GenBank/DDBJ whole genome shotgun (WGS) entry which is preliminary data.</text>
</comment>
<dbReference type="InterPro" id="IPR000719">
    <property type="entry name" value="Prot_kinase_dom"/>
</dbReference>
<dbReference type="EMBL" id="LGAV01000009">
    <property type="protein sequence ID" value="KOS12765.1"/>
    <property type="molecule type" value="Genomic_DNA"/>
</dbReference>
<reference evidence="6 7" key="1">
    <citation type="submission" date="2015-07" db="EMBL/GenBank/DDBJ databases">
        <title>Draft Genome Sequence of Malassezia furfur CBS1878 and Malassezia pachydermatis CBS1879.</title>
        <authorList>
            <person name="Triana S."/>
            <person name="Ohm R."/>
            <person name="Gonzalez A."/>
            <person name="DeCock H."/>
            <person name="Restrepo S."/>
            <person name="Celis A."/>
        </authorList>
    </citation>
    <scope>NUCLEOTIDE SEQUENCE [LARGE SCALE GENOMIC DNA]</scope>
    <source>
        <strain evidence="6 7">CBS 1879</strain>
    </source>
</reference>
<name>A0A0M9VMZ3_9BASI</name>
<dbReference type="Proteomes" id="UP000037751">
    <property type="component" value="Unassembled WGS sequence"/>
</dbReference>
<dbReference type="GO" id="GO:0007165">
    <property type="term" value="P:signal transduction"/>
    <property type="evidence" value="ECO:0007669"/>
    <property type="project" value="UniProtKB-ARBA"/>
</dbReference>
<keyword evidence="7" id="KW-1185">Reference proteome</keyword>
<feature type="domain" description="Protein kinase" evidence="5">
    <location>
        <begin position="1"/>
        <end position="126"/>
    </location>
</feature>
<evidence type="ECO:0000256" key="2">
    <source>
        <dbReference type="ARBA" id="ARBA00022741"/>
    </source>
</evidence>
<evidence type="ECO:0000256" key="1">
    <source>
        <dbReference type="ARBA" id="ARBA00022679"/>
    </source>
</evidence>
<dbReference type="AlphaFoldDB" id="A0A0M9VMZ3"/>
<accession>A0A0M9VMZ3</accession>
<gene>
    <name evidence="6" type="ORF">Malapachy_1373</name>
</gene>
<dbReference type="VEuPathDB" id="FungiDB:Malapachy_1373"/>
<evidence type="ECO:0000256" key="3">
    <source>
        <dbReference type="ARBA" id="ARBA00022777"/>
    </source>
</evidence>
<dbReference type="PROSITE" id="PS50011">
    <property type="entry name" value="PROTEIN_KINASE_DOM"/>
    <property type="match status" value="1"/>
</dbReference>
<evidence type="ECO:0000313" key="7">
    <source>
        <dbReference type="Proteomes" id="UP000037751"/>
    </source>
</evidence>
<dbReference type="RefSeq" id="XP_017990397.1">
    <property type="nucleotide sequence ID" value="XM_018135878.1"/>
</dbReference>
<dbReference type="GO" id="GO:0005524">
    <property type="term" value="F:ATP binding"/>
    <property type="evidence" value="ECO:0007669"/>
    <property type="project" value="UniProtKB-KW"/>
</dbReference>
<dbReference type="PANTHER" id="PTHR47448">
    <property type="entry name" value="DUAL SPECIFICITY MITOGEN-ACTIVATED PROTEIN KINASE KINASE DSOR1-LIKE PROTEIN"/>
    <property type="match status" value="1"/>
</dbReference>
<sequence length="152" mass="17176">MKLCDFGVSGELINSVAGTFTGTSTYMAPERIMGQPYTITSDVWSLGVTILELALNRYPFTEDGEPPMGPIDLLTFLLNSPLPTLKDDPERGVRWSRSLRDLVERCLIRDGTKRDSIRVLLQHPLVKRAELIPNTDMARFVAKVWNWPVPEM</sequence>
<dbReference type="GO" id="GO:0004672">
    <property type="term" value="F:protein kinase activity"/>
    <property type="evidence" value="ECO:0007669"/>
    <property type="project" value="InterPro"/>
</dbReference>
<dbReference type="SUPFAM" id="SSF56112">
    <property type="entry name" value="Protein kinase-like (PK-like)"/>
    <property type="match status" value="1"/>
</dbReference>
<keyword evidence="4" id="KW-0067">ATP-binding</keyword>
<dbReference type="OrthoDB" id="3354588at2759"/>
<evidence type="ECO:0000313" key="6">
    <source>
        <dbReference type="EMBL" id="KOS12765.1"/>
    </source>
</evidence>
<dbReference type="SMART" id="SM00220">
    <property type="entry name" value="S_TKc"/>
    <property type="match status" value="1"/>
</dbReference>
<keyword evidence="3 6" id="KW-0418">Kinase</keyword>
<keyword evidence="1" id="KW-0808">Transferase</keyword>
<evidence type="ECO:0000256" key="4">
    <source>
        <dbReference type="ARBA" id="ARBA00022840"/>
    </source>
</evidence>